<protein>
    <submittedName>
        <fullName evidence="1">Uncharacterized protein</fullName>
    </submittedName>
</protein>
<organism evidence="1 2">
    <name type="scientific">Dreissena polymorpha</name>
    <name type="common">Zebra mussel</name>
    <name type="synonym">Mytilus polymorpha</name>
    <dbReference type="NCBI Taxonomy" id="45954"/>
    <lineage>
        <taxon>Eukaryota</taxon>
        <taxon>Metazoa</taxon>
        <taxon>Spiralia</taxon>
        <taxon>Lophotrochozoa</taxon>
        <taxon>Mollusca</taxon>
        <taxon>Bivalvia</taxon>
        <taxon>Autobranchia</taxon>
        <taxon>Heteroconchia</taxon>
        <taxon>Euheterodonta</taxon>
        <taxon>Imparidentia</taxon>
        <taxon>Neoheterodontei</taxon>
        <taxon>Myida</taxon>
        <taxon>Dreissenoidea</taxon>
        <taxon>Dreissenidae</taxon>
        <taxon>Dreissena</taxon>
    </lineage>
</organism>
<name>A0A9D4JFA2_DREPO</name>
<reference evidence="1" key="1">
    <citation type="journal article" date="2019" name="bioRxiv">
        <title>The Genome of the Zebra Mussel, Dreissena polymorpha: A Resource for Invasive Species Research.</title>
        <authorList>
            <person name="McCartney M.A."/>
            <person name="Auch B."/>
            <person name="Kono T."/>
            <person name="Mallez S."/>
            <person name="Zhang Y."/>
            <person name="Obille A."/>
            <person name="Becker A."/>
            <person name="Abrahante J.E."/>
            <person name="Garbe J."/>
            <person name="Badalamenti J.P."/>
            <person name="Herman A."/>
            <person name="Mangelson H."/>
            <person name="Liachko I."/>
            <person name="Sullivan S."/>
            <person name="Sone E.D."/>
            <person name="Koren S."/>
            <person name="Silverstein K.A.T."/>
            <person name="Beckman K.B."/>
            <person name="Gohl D.M."/>
        </authorList>
    </citation>
    <scope>NUCLEOTIDE SEQUENCE</scope>
    <source>
        <strain evidence="1">Duluth1</strain>
        <tissue evidence="1">Whole animal</tissue>
    </source>
</reference>
<keyword evidence="2" id="KW-1185">Reference proteome</keyword>
<dbReference type="AlphaFoldDB" id="A0A9D4JFA2"/>
<dbReference type="Proteomes" id="UP000828390">
    <property type="component" value="Unassembled WGS sequence"/>
</dbReference>
<evidence type="ECO:0000313" key="2">
    <source>
        <dbReference type="Proteomes" id="UP000828390"/>
    </source>
</evidence>
<dbReference type="EMBL" id="JAIWYP010000006">
    <property type="protein sequence ID" value="KAH3809705.1"/>
    <property type="molecule type" value="Genomic_DNA"/>
</dbReference>
<reference evidence="1" key="2">
    <citation type="submission" date="2020-11" db="EMBL/GenBank/DDBJ databases">
        <authorList>
            <person name="McCartney M.A."/>
            <person name="Auch B."/>
            <person name="Kono T."/>
            <person name="Mallez S."/>
            <person name="Becker A."/>
            <person name="Gohl D.M."/>
            <person name="Silverstein K.A.T."/>
            <person name="Koren S."/>
            <person name="Bechman K.B."/>
            <person name="Herman A."/>
            <person name="Abrahante J.E."/>
            <person name="Garbe J."/>
        </authorList>
    </citation>
    <scope>NUCLEOTIDE SEQUENCE</scope>
    <source>
        <strain evidence="1">Duluth1</strain>
        <tissue evidence="1">Whole animal</tissue>
    </source>
</reference>
<sequence>MFCHIAPEPFWRVFAPTSCPVSDHRGTYLILRLLCCEGVCPSAGWSLGGGVGAFCSLGQDGPGDGFEVTVTSC</sequence>
<evidence type="ECO:0000313" key="1">
    <source>
        <dbReference type="EMBL" id="KAH3809705.1"/>
    </source>
</evidence>
<gene>
    <name evidence="1" type="ORF">DPMN_138081</name>
</gene>
<proteinExistence type="predicted"/>
<accession>A0A9D4JFA2</accession>
<comment type="caution">
    <text evidence="1">The sequence shown here is derived from an EMBL/GenBank/DDBJ whole genome shotgun (WGS) entry which is preliminary data.</text>
</comment>